<dbReference type="Proteomes" id="UP000010475">
    <property type="component" value="Chromosome"/>
</dbReference>
<dbReference type="PATRIC" id="fig|56107.3.peg.1769"/>
<accession>K9WWE7</accession>
<dbReference type="HOGENOM" id="CLU_038557_2_2_3"/>
<proteinExistence type="predicted"/>
<dbReference type="InterPro" id="IPR004919">
    <property type="entry name" value="GmrSD_N"/>
</dbReference>
<name>K9WWE7_9NOST</name>
<dbReference type="Pfam" id="PF03235">
    <property type="entry name" value="GmrSD_N"/>
    <property type="match status" value="1"/>
</dbReference>
<feature type="domain" description="GmrSD restriction endonucleases N-terminal" evidence="1">
    <location>
        <begin position="30"/>
        <end position="173"/>
    </location>
</feature>
<dbReference type="KEGG" id="csg:Cylst_1572"/>
<dbReference type="OrthoDB" id="9770340at2"/>
<gene>
    <name evidence="2" type="ORF">Cylst_1572</name>
</gene>
<dbReference type="STRING" id="56107.Cylst_1572"/>
<reference evidence="2 3" key="1">
    <citation type="submission" date="2012-06" db="EMBL/GenBank/DDBJ databases">
        <title>Finished chromosome of genome of Cylindrospermum stagnale PCC 7417.</title>
        <authorList>
            <consortium name="US DOE Joint Genome Institute"/>
            <person name="Gugger M."/>
            <person name="Coursin T."/>
            <person name="Rippka R."/>
            <person name="Tandeau De Marsac N."/>
            <person name="Huntemann M."/>
            <person name="Wei C.-L."/>
            <person name="Han J."/>
            <person name="Detter J.C."/>
            <person name="Han C."/>
            <person name="Tapia R."/>
            <person name="Chen A."/>
            <person name="Kyrpides N."/>
            <person name="Mavromatis K."/>
            <person name="Markowitz V."/>
            <person name="Szeto E."/>
            <person name="Ivanova N."/>
            <person name="Pagani I."/>
            <person name="Pati A."/>
            <person name="Goodwin L."/>
            <person name="Nordberg H.P."/>
            <person name="Cantor M.N."/>
            <person name="Hua S.X."/>
            <person name="Woyke T."/>
            <person name="Kerfeld C.A."/>
        </authorList>
    </citation>
    <scope>NUCLEOTIDE SEQUENCE [LARGE SCALE GENOMIC DNA]</scope>
    <source>
        <strain evidence="2 3">PCC 7417</strain>
    </source>
</reference>
<dbReference type="PANTHER" id="PTHR39639:SF1">
    <property type="entry name" value="DUF262 DOMAIN-CONTAINING PROTEIN"/>
    <property type="match status" value="1"/>
</dbReference>
<dbReference type="RefSeq" id="WP_015207108.1">
    <property type="nucleotide sequence ID" value="NC_019757.1"/>
</dbReference>
<dbReference type="eggNOG" id="COG1479">
    <property type="taxonomic scope" value="Bacteria"/>
</dbReference>
<sequence>MNHNLAENENTKLNVEYYGADFPVDVLVKRMEAQDFIIPGFQRKYVWKEEEGSRFIESLLLGLPTPALFLARDKFSSKYLVIDGQQRLKTLQYFYKESFPEGKVFKLKGVIPALSGLTYSSLPPSERRNLDNAIIHCIIISENYDSNGIFYLFERLNTTGTSLSSQEIRNAIYHGAFSELLQELVKNETWRHLYGKDDNRANEQELILRFLALHFNFEEYKGNMVDFLNDFMLENQNLEQIPKTEMQDIFLNTIQFLDNCFGSKVFYHKKSFNSIIFEHIMLLTAKELKHGLKCETFKKFYEALIRDEHFWSLSKYFTTSRKNLMARLDYVCQIYKNLCQTM</sequence>
<evidence type="ECO:0000313" key="2">
    <source>
        <dbReference type="EMBL" id="AFZ23852.1"/>
    </source>
</evidence>
<evidence type="ECO:0000259" key="1">
    <source>
        <dbReference type="Pfam" id="PF03235"/>
    </source>
</evidence>
<keyword evidence="3" id="KW-1185">Reference proteome</keyword>
<dbReference type="AlphaFoldDB" id="K9WWE7"/>
<protein>
    <recommendedName>
        <fullName evidence="1">GmrSD restriction endonucleases N-terminal domain-containing protein</fullName>
    </recommendedName>
</protein>
<organism evidence="2 3">
    <name type="scientific">Cylindrospermum stagnale PCC 7417</name>
    <dbReference type="NCBI Taxonomy" id="56107"/>
    <lineage>
        <taxon>Bacteria</taxon>
        <taxon>Bacillati</taxon>
        <taxon>Cyanobacteriota</taxon>
        <taxon>Cyanophyceae</taxon>
        <taxon>Nostocales</taxon>
        <taxon>Nostocaceae</taxon>
        <taxon>Cylindrospermum</taxon>
    </lineage>
</organism>
<dbReference type="EMBL" id="CP003642">
    <property type="protein sequence ID" value="AFZ23852.1"/>
    <property type="molecule type" value="Genomic_DNA"/>
</dbReference>
<dbReference type="PANTHER" id="PTHR39639">
    <property type="entry name" value="CHROMOSOME 16, WHOLE GENOME SHOTGUN SEQUENCE"/>
    <property type="match status" value="1"/>
</dbReference>
<evidence type="ECO:0000313" key="3">
    <source>
        <dbReference type="Proteomes" id="UP000010475"/>
    </source>
</evidence>